<evidence type="ECO:0000256" key="4">
    <source>
        <dbReference type="ARBA" id="ARBA00022953"/>
    </source>
</evidence>
<proteinExistence type="predicted"/>
<dbReference type="InterPro" id="IPR043502">
    <property type="entry name" value="DNA/RNA_pol_sf"/>
</dbReference>
<evidence type="ECO:0000256" key="2">
    <source>
        <dbReference type="ARBA" id="ARBA00022679"/>
    </source>
</evidence>
<evidence type="ECO:0000313" key="6">
    <source>
        <dbReference type="EMBL" id="AYP71818.1"/>
    </source>
</evidence>
<reference evidence="6" key="1">
    <citation type="journal article" date="2019" name="Virus Res.">
        <title>The mycovirome of a fungal collection from the sea cucumber Holothuria polii.</title>
        <authorList>
            <person name="Nerva L."/>
            <person name="Forgia M."/>
            <person name="Ciuffo M."/>
            <person name="Chitarra W."/>
            <person name="Chiapello M."/>
            <person name="Vallino M."/>
            <person name="Varese G.C."/>
            <person name="Turina M."/>
        </authorList>
    </citation>
    <scope>NUCLEOTIDE SEQUENCE</scope>
    <source>
        <strain evidence="6">MUT2096</strain>
    </source>
</reference>
<dbReference type="GO" id="GO:0003968">
    <property type="term" value="F:RNA-directed RNA polymerase activity"/>
    <property type="evidence" value="ECO:0007669"/>
    <property type="project" value="UniProtKB-KW"/>
</dbReference>
<name>A0A3G3C4P7_9VIRU</name>
<evidence type="ECO:0000256" key="3">
    <source>
        <dbReference type="ARBA" id="ARBA00022695"/>
    </source>
</evidence>
<evidence type="ECO:0000256" key="1">
    <source>
        <dbReference type="ARBA" id="ARBA00022484"/>
    </source>
</evidence>
<dbReference type="PROSITE" id="PS50507">
    <property type="entry name" value="RDRP_SSRNA_POS"/>
    <property type="match status" value="1"/>
</dbReference>
<dbReference type="GO" id="GO:0006351">
    <property type="term" value="P:DNA-templated transcription"/>
    <property type="evidence" value="ECO:0007669"/>
    <property type="project" value="InterPro"/>
</dbReference>
<dbReference type="Pfam" id="PF00680">
    <property type="entry name" value="RdRP_1"/>
    <property type="match status" value="1"/>
</dbReference>
<dbReference type="InterPro" id="IPR001205">
    <property type="entry name" value="RNA-dir_pol_C"/>
</dbReference>
<dbReference type="InterPro" id="IPR007094">
    <property type="entry name" value="RNA-dir_pol_PSvirus"/>
</dbReference>
<dbReference type="GO" id="GO:0003723">
    <property type="term" value="F:RNA binding"/>
    <property type="evidence" value="ECO:0007669"/>
    <property type="project" value="InterPro"/>
</dbReference>
<sequence>MDDSHLDPTQLENTIEESLLLDDSTLTSSAKVRGASYGVIPPQFSSPGLSEIARYGGYGTYSGQSNTDPWVRVALKNFDRNVYDDVYGFTRKPEGTPGMYKSLFKFAEGRSDFRSLNRVQRKAMQAAISKTKKRFKLPYKSDPLDWHAIGQFLRRDTSAGATFMGCKKGEVMEDIYHEARWLAHRMKQDGSQRFNPKQMRFPPCLAGQRGGMSEASDPKTRLVWIYPAEMLVVEGQYAPTMYHKFMADPNTPMLNGRSSTRLYTDWINDAKEGDKLYGLDFSSFDSKVPSWLIRVAFNILRQNINFETWNGQPVSKRDRQKWRNVWDAMVYYFINTPILMPDGRMFRKYRGVPSGSWWTQMVDSVVNDILVQYICRCQQVEPKDLRVLGDDSAFRSCADLDLGQAERDAKDVNMVLHPEKCDVKTDPTKMKLLGTTYRNGHAHRDTDEWFKLVLYPESSVRSLEVSFSRLIGLWIGGAMFDSAFCRFMEYYQTCFQCPEDGWFSKEQRRWLEVVYGNRAPRGWSAKKSLFWRSIFYAYA</sequence>
<organism evidence="6">
    <name type="scientific">Aspergillus ochraceous virus</name>
    <dbReference type="NCBI Taxonomy" id="358008"/>
    <lineage>
        <taxon>Viruses</taxon>
        <taxon>Riboviria</taxon>
        <taxon>Orthornavirae</taxon>
        <taxon>Pisuviricota</taxon>
        <taxon>Duplopiviricetes</taxon>
        <taxon>Durnavirales</taxon>
        <taxon>Partitiviridae</taxon>
        <taxon>Gammapartitivirus</taxon>
        <taxon>Gammapartitivirus aspergilli</taxon>
    </lineage>
</organism>
<accession>A0A3G3C4P7</accession>
<keyword evidence="3" id="KW-0548">Nucleotidyltransferase</keyword>
<keyword evidence="1 6" id="KW-0696">RNA-directed RNA polymerase</keyword>
<keyword evidence="2" id="KW-0808">Transferase</keyword>
<dbReference type="SUPFAM" id="SSF56672">
    <property type="entry name" value="DNA/RNA polymerases"/>
    <property type="match status" value="1"/>
</dbReference>
<protein>
    <submittedName>
        <fullName evidence="6">RNA-dependent RNA polymerase</fullName>
    </submittedName>
</protein>
<dbReference type="EMBL" id="MG887765">
    <property type="protein sequence ID" value="AYP71818.1"/>
    <property type="molecule type" value="Genomic_RNA"/>
</dbReference>
<feature type="domain" description="RdRp catalytic" evidence="5">
    <location>
        <begin position="274"/>
        <end position="404"/>
    </location>
</feature>
<dbReference type="GO" id="GO:0039694">
    <property type="term" value="P:viral RNA genome replication"/>
    <property type="evidence" value="ECO:0007669"/>
    <property type="project" value="InterPro"/>
</dbReference>
<evidence type="ECO:0000259" key="5">
    <source>
        <dbReference type="PROSITE" id="PS50507"/>
    </source>
</evidence>
<keyword evidence="4" id="KW-0693">Viral RNA replication</keyword>